<evidence type="ECO:0000313" key="4">
    <source>
        <dbReference type="Proteomes" id="UP000278807"/>
    </source>
</evidence>
<dbReference type="STRING" id="102285.A0A0R3TD51"/>
<keyword evidence="2" id="KW-0472">Membrane</keyword>
<feature type="transmembrane region" description="Helical" evidence="2">
    <location>
        <begin position="26"/>
        <end position="55"/>
    </location>
</feature>
<evidence type="ECO:0000256" key="2">
    <source>
        <dbReference type="SAM" id="Phobius"/>
    </source>
</evidence>
<evidence type="ECO:0000313" key="5">
    <source>
        <dbReference type="WBParaSite" id="HNAJ_0000499001-mRNA-1"/>
    </source>
</evidence>
<dbReference type="PANTHER" id="PTHR11206">
    <property type="entry name" value="MULTIDRUG RESISTANCE PROTEIN"/>
    <property type="match status" value="1"/>
</dbReference>
<dbReference type="OrthoDB" id="2126698at2759"/>
<dbReference type="EMBL" id="UZAE01003914">
    <property type="protein sequence ID" value="VDO00848.1"/>
    <property type="molecule type" value="Genomic_DNA"/>
</dbReference>
<feature type="transmembrane region" description="Helical" evidence="2">
    <location>
        <begin position="75"/>
        <end position="97"/>
    </location>
</feature>
<sequence>MITSLVEYLTAPISLFFCGRLGKTELAAAGLAISLFHTAGLSFVMGLLTAAETLFSQTYGGKNKFRLGIQVQRSFLITVLLCLPCWAIHIIIEPILLATNQPPLIAKYTSLYILGLMPGLFFFALFEILTKYVQTQNKVLPPMIAGVFGNVVNAICHYLFIYHSNAKFMGSALSQSICYFCQAGFVLIYILISKIYKHTWDGLHVEMWHDWGVWFRLGFPGVIMVGLEWWICEAGSLTAGLRGEEALAIQTILNNVESVIFCTFPMGYGIAVAIRIGKFLGANDPIRPRATAFVGILFLGKSSNCKPFVPIESEIYL</sequence>
<dbReference type="GO" id="GO:0016020">
    <property type="term" value="C:membrane"/>
    <property type="evidence" value="ECO:0007669"/>
    <property type="project" value="InterPro"/>
</dbReference>
<comment type="similarity">
    <text evidence="1">Belongs to the multi antimicrobial extrusion (MATE) (TC 2.A.66.1) family.</text>
</comment>
<feature type="transmembrane region" description="Helical" evidence="2">
    <location>
        <begin position="140"/>
        <end position="160"/>
    </location>
</feature>
<protein>
    <submittedName>
        <fullName evidence="5">Solute carrier family 47 member 1</fullName>
    </submittedName>
</protein>
<dbReference type="NCBIfam" id="TIGR00797">
    <property type="entry name" value="matE"/>
    <property type="match status" value="1"/>
</dbReference>
<evidence type="ECO:0000256" key="1">
    <source>
        <dbReference type="ARBA" id="ARBA00010199"/>
    </source>
</evidence>
<evidence type="ECO:0000313" key="3">
    <source>
        <dbReference type="EMBL" id="VDO00848.1"/>
    </source>
</evidence>
<reference evidence="3 4" key="2">
    <citation type="submission" date="2018-11" db="EMBL/GenBank/DDBJ databases">
        <authorList>
            <consortium name="Pathogen Informatics"/>
        </authorList>
    </citation>
    <scope>NUCLEOTIDE SEQUENCE [LARGE SCALE GENOMIC DNA]</scope>
</reference>
<gene>
    <name evidence="3" type="ORF">HNAJ_LOCUS4988</name>
</gene>
<feature type="transmembrane region" description="Helical" evidence="2">
    <location>
        <begin position="109"/>
        <end position="128"/>
    </location>
</feature>
<dbReference type="GO" id="GO:0042910">
    <property type="term" value="F:xenobiotic transmembrane transporter activity"/>
    <property type="evidence" value="ECO:0007669"/>
    <property type="project" value="InterPro"/>
</dbReference>
<feature type="transmembrane region" description="Helical" evidence="2">
    <location>
        <begin position="172"/>
        <end position="192"/>
    </location>
</feature>
<dbReference type="GO" id="GO:0015297">
    <property type="term" value="F:antiporter activity"/>
    <property type="evidence" value="ECO:0007669"/>
    <property type="project" value="InterPro"/>
</dbReference>
<dbReference type="WBParaSite" id="HNAJ_0000499001-mRNA-1">
    <property type="protein sequence ID" value="HNAJ_0000499001-mRNA-1"/>
    <property type="gene ID" value="HNAJ_0000499001"/>
</dbReference>
<organism evidence="5">
    <name type="scientific">Rodentolepis nana</name>
    <name type="common">Dwarf tapeworm</name>
    <name type="synonym">Hymenolepis nana</name>
    <dbReference type="NCBI Taxonomy" id="102285"/>
    <lineage>
        <taxon>Eukaryota</taxon>
        <taxon>Metazoa</taxon>
        <taxon>Spiralia</taxon>
        <taxon>Lophotrochozoa</taxon>
        <taxon>Platyhelminthes</taxon>
        <taxon>Cestoda</taxon>
        <taxon>Eucestoda</taxon>
        <taxon>Cyclophyllidea</taxon>
        <taxon>Hymenolepididae</taxon>
        <taxon>Rodentolepis</taxon>
    </lineage>
</organism>
<dbReference type="Pfam" id="PF01554">
    <property type="entry name" value="MatE"/>
    <property type="match status" value="2"/>
</dbReference>
<dbReference type="InterPro" id="IPR002528">
    <property type="entry name" value="MATE_fam"/>
</dbReference>
<reference evidence="5" key="1">
    <citation type="submission" date="2017-02" db="UniProtKB">
        <authorList>
            <consortium name="WormBaseParasite"/>
        </authorList>
    </citation>
    <scope>IDENTIFICATION</scope>
</reference>
<keyword evidence="2" id="KW-0812">Transmembrane</keyword>
<accession>A0A0R3TD51</accession>
<keyword evidence="2" id="KW-1133">Transmembrane helix</keyword>
<name>A0A0R3TD51_RODNA</name>
<feature type="transmembrane region" description="Helical" evidence="2">
    <location>
        <begin position="213"/>
        <end position="231"/>
    </location>
</feature>
<proteinExistence type="inferred from homology"/>
<keyword evidence="4" id="KW-1185">Reference proteome</keyword>
<dbReference type="AlphaFoldDB" id="A0A0R3TD51"/>
<dbReference type="Proteomes" id="UP000278807">
    <property type="component" value="Unassembled WGS sequence"/>
</dbReference>